<keyword evidence="2" id="KW-1133">Transmembrane helix</keyword>
<protein>
    <recommendedName>
        <fullName evidence="3">Apple domain-containing protein</fullName>
    </recommendedName>
</protein>
<dbReference type="Gene3D" id="3.50.4.10">
    <property type="entry name" value="Hepatocyte Growth Factor"/>
    <property type="match status" value="2"/>
</dbReference>
<evidence type="ECO:0000313" key="5">
    <source>
        <dbReference type="Proteomes" id="UP000319257"/>
    </source>
</evidence>
<feature type="region of interest" description="Disordered" evidence="1">
    <location>
        <begin position="406"/>
        <end position="509"/>
    </location>
</feature>
<dbReference type="PROSITE" id="PS50948">
    <property type="entry name" value="PAN"/>
    <property type="match status" value="1"/>
</dbReference>
<proteinExistence type="predicted"/>
<feature type="compositionally biased region" description="Polar residues" evidence="1">
    <location>
        <begin position="451"/>
        <end position="468"/>
    </location>
</feature>
<evidence type="ECO:0000256" key="2">
    <source>
        <dbReference type="SAM" id="Phobius"/>
    </source>
</evidence>
<dbReference type="OrthoDB" id="3943216at2759"/>
<dbReference type="Pfam" id="PF00024">
    <property type="entry name" value="PAN_1"/>
    <property type="match status" value="2"/>
</dbReference>
<reference evidence="4 5" key="1">
    <citation type="submission" date="2019-06" db="EMBL/GenBank/DDBJ databases">
        <title>Draft genome sequence of the filamentous fungus Phialemoniopsis curvata isolated from diesel fuel.</title>
        <authorList>
            <person name="Varaljay V.A."/>
            <person name="Lyon W.J."/>
            <person name="Crouch A.L."/>
            <person name="Drake C.E."/>
            <person name="Hollomon J.M."/>
            <person name="Nadeau L.J."/>
            <person name="Nunn H.S."/>
            <person name="Stevenson B.S."/>
            <person name="Bojanowski C.L."/>
            <person name="Crookes-Goodson W.J."/>
        </authorList>
    </citation>
    <scope>NUCLEOTIDE SEQUENCE [LARGE SCALE GENOMIC DNA]</scope>
    <source>
        <strain evidence="4 5">D216</strain>
    </source>
</reference>
<dbReference type="RefSeq" id="XP_030995850.1">
    <property type="nucleotide sequence ID" value="XM_031139847.1"/>
</dbReference>
<evidence type="ECO:0000259" key="3">
    <source>
        <dbReference type="PROSITE" id="PS50948"/>
    </source>
</evidence>
<keyword evidence="2" id="KW-0472">Membrane</keyword>
<feature type="compositionally biased region" description="Low complexity" evidence="1">
    <location>
        <begin position="198"/>
        <end position="275"/>
    </location>
</feature>
<feature type="region of interest" description="Disordered" evidence="1">
    <location>
        <begin position="198"/>
        <end position="276"/>
    </location>
</feature>
<feature type="compositionally biased region" description="Low complexity" evidence="1">
    <location>
        <begin position="348"/>
        <end position="357"/>
    </location>
</feature>
<gene>
    <name evidence="4" type="ORF">E0L32_000533</name>
</gene>
<dbReference type="STRING" id="1093900.A0A507B9S1"/>
<dbReference type="InterPro" id="IPR003609">
    <property type="entry name" value="Pan_app"/>
</dbReference>
<dbReference type="AlphaFoldDB" id="A0A507B9S1"/>
<name>A0A507B9S1_9PEZI</name>
<organism evidence="4 5">
    <name type="scientific">Thyridium curvatum</name>
    <dbReference type="NCBI Taxonomy" id="1093900"/>
    <lineage>
        <taxon>Eukaryota</taxon>
        <taxon>Fungi</taxon>
        <taxon>Dikarya</taxon>
        <taxon>Ascomycota</taxon>
        <taxon>Pezizomycotina</taxon>
        <taxon>Sordariomycetes</taxon>
        <taxon>Sordariomycetidae</taxon>
        <taxon>Thyridiales</taxon>
        <taxon>Thyridiaceae</taxon>
        <taxon>Thyridium</taxon>
    </lineage>
</organism>
<sequence length="509" mass="51786">MSDLWTDPLWRRDNDPCPGANGTTIGTTQKFTLLCGLNVVGDVINTPDVDTFEQCADLCASFHPKCEAVSFSRRKCEFKANVKESKTHNSRFTDAAMAIFPSASSNCGRLGRTTRSNGMQFNLFCDNVINGDDIVQNFAPTFQDCLDQCSQNDACKAVSYDAKMTLGFKNCYLKTANGSNAPLSSSGVDTAVFNAAAAENPSPSGSASPSAQPAPSSTSVAPANPAVSDTTQAAAQPSTTAAAVATSQPVAATTSPPAAAPAASTSTSSSSAAAAAGGGSFFTPPVPVVLPQSVSTQTIVSIITSMQDSVPTVVSTTQILTVPVTQTAEVAAPPPAGGIPETGGPAGGAAPTSTAAADAAATDSSRAWIAAPVVGSVAAVMVIAVAFVMWGRRRSAARSSSLFSRLPFTRAGGGGGSRGGGEKGAFGGSQRGFGNYWRTGQRLADEESRAGVSSQRSTRPPTRLSTPQFEVHQGKIRESGGGGGQSGPASNGLGLNKPNLDGIPSFLRE</sequence>
<feature type="compositionally biased region" description="Gly residues" evidence="1">
    <location>
        <begin position="411"/>
        <end position="431"/>
    </location>
</feature>
<evidence type="ECO:0000256" key="1">
    <source>
        <dbReference type="SAM" id="MobiDB-lite"/>
    </source>
</evidence>
<accession>A0A507B9S1</accession>
<comment type="caution">
    <text evidence="4">The sequence shown here is derived from an EMBL/GenBank/DDBJ whole genome shotgun (WGS) entry which is preliminary data.</text>
</comment>
<dbReference type="InParanoid" id="A0A507B9S1"/>
<dbReference type="Proteomes" id="UP000319257">
    <property type="component" value="Unassembled WGS sequence"/>
</dbReference>
<feature type="transmembrane region" description="Helical" evidence="2">
    <location>
        <begin position="367"/>
        <end position="390"/>
    </location>
</feature>
<keyword evidence="2" id="KW-0812">Transmembrane</keyword>
<evidence type="ECO:0000313" key="4">
    <source>
        <dbReference type="EMBL" id="TPX14139.1"/>
    </source>
</evidence>
<feature type="domain" description="Apple" evidence="3">
    <location>
        <begin position="107"/>
        <end position="197"/>
    </location>
</feature>
<dbReference type="GeneID" id="41967980"/>
<feature type="region of interest" description="Disordered" evidence="1">
    <location>
        <begin position="332"/>
        <end position="357"/>
    </location>
</feature>
<dbReference type="SUPFAM" id="SSF57414">
    <property type="entry name" value="Hairpin loop containing domain-like"/>
    <property type="match status" value="1"/>
</dbReference>
<keyword evidence="5" id="KW-1185">Reference proteome</keyword>
<dbReference type="EMBL" id="SKBQ01000002">
    <property type="protein sequence ID" value="TPX14139.1"/>
    <property type="molecule type" value="Genomic_DNA"/>
</dbReference>